<dbReference type="EMBL" id="VYQF01000001">
    <property type="protein sequence ID" value="KAA9042004.1"/>
    <property type="molecule type" value="Genomic_DNA"/>
</dbReference>
<feature type="binding site" evidence="7">
    <location>
        <position position="248"/>
    </location>
    <ligand>
        <name>substrate</name>
    </ligand>
</feature>
<proteinExistence type="inferred from homology"/>
<evidence type="ECO:0000256" key="1">
    <source>
        <dbReference type="ARBA" id="ARBA00010716"/>
    </source>
</evidence>
<evidence type="ECO:0000313" key="11">
    <source>
        <dbReference type="Proteomes" id="UP000326903"/>
    </source>
</evidence>
<feature type="binding site" evidence="7">
    <location>
        <position position="224"/>
    </location>
    <ligand>
        <name>substrate</name>
    </ligand>
</feature>
<feature type="binding site" evidence="7">
    <location>
        <position position="139"/>
    </location>
    <ligand>
        <name>substrate</name>
    </ligand>
</feature>
<dbReference type="PANTHER" id="PTHR11113:SF14">
    <property type="entry name" value="N-ACETYLGLUCOSAMINE-6-PHOSPHATE DEACETYLASE"/>
    <property type="match status" value="1"/>
</dbReference>
<evidence type="ECO:0000256" key="8">
    <source>
        <dbReference type="PIRSR" id="PIRSR038994-3"/>
    </source>
</evidence>
<dbReference type="InterPro" id="IPR003764">
    <property type="entry name" value="GlcNAc_6-P_deAcase"/>
</dbReference>
<feature type="domain" description="Amidohydrolase-related" evidence="9">
    <location>
        <begin position="50"/>
        <end position="360"/>
    </location>
</feature>
<dbReference type="GO" id="GO:0006046">
    <property type="term" value="P:N-acetylglucosamine catabolic process"/>
    <property type="evidence" value="ECO:0007669"/>
    <property type="project" value="TreeGrafter"/>
</dbReference>
<evidence type="ECO:0000259" key="9">
    <source>
        <dbReference type="Pfam" id="PF01979"/>
    </source>
</evidence>
<feature type="active site" description="Proton donor/acceptor" evidence="6">
    <location>
        <position position="270"/>
    </location>
</feature>
<reference evidence="10 11" key="1">
    <citation type="submission" date="2019-09" db="EMBL/GenBank/DDBJ databases">
        <title>Draft genome sequence of Ginsengibacter sp. BR5-29.</title>
        <authorList>
            <person name="Im W.-T."/>
        </authorList>
    </citation>
    <scope>NUCLEOTIDE SEQUENCE [LARGE SCALE GENOMIC DNA]</scope>
    <source>
        <strain evidence="10 11">BR5-29</strain>
    </source>
</reference>
<dbReference type="InterPro" id="IPR011059">
    <property type="entry name" value="Metal-dep_hydrolase_composite"/>
</dbReference>
<dbReference type="RefSeq" id="WP_150414133.1">
    <property type="nucleotide sequence ID" value="NZ_VYQF01000001.1"/>
</dbReference>
<feature type="binding site" evidence="8">
    <location>
        <position position="128"/>
    </location>
    <ligand>
        <name>Zn(2+)</name>
        <dbReference type="ChEBI" id="CHEBI:29105"/>
    </ligand>
</feature>
<dbReference type="Gene3D" id="2.30.40.10">
    <property type="entry name" value="Urease, subunit C, domain 1"/>
    <property type="match status" value="1"/>
</dbReference>
<dbReference type="SUPFAM" id="SSF51556">
    <property type="entry name" value="Metallo-dependent hydrolases"/>
    <property type="match status" value="1"/>
</dbReference>
<organism evidence="10 11">
    <name type="scientific">Ginsengibacter hankyongi</name>
    <dbReference type="NCBI Taxonomy" id="2607284"/>
    <lineage>
        <taxon>Bacteria</taxon>
        <taxon>Pseudomonadati</taxon>
        <taxon>Bacteroidota</taxon>
        <taxon>Chitinophagia</taxon>
        <taxon>Chitinophagales</taxon>
        <taxon>Chitinophagaceae</taxon>
        <taxon>Ginsengibacter</taxon>
    </lineage>
</organism>
<comment type="cofactor">
    <cofactor evidence="8">
        <name>a divalent metal cation</name>
        <dbReference type="ChEBI" id="CHEBI:60240"/>
    </cofactor>
    <text evidence="8">Binds 1 divalent metal cation per subunit.</text>
</comment>
<dbReference type="Pfam" id="PF01979">
    <property type="entry name" value="Amidohydro_1"/>
    <property type="match status" value="1"/>
</dbReference>
<evidence type="ECO:0000256" key="7">
    <source>
        <dbReference type="PIRSR" id="PIRSR038994-2"/>
    </source>
</evidence>
<dbReference type="Gene3D" id="3.20.20.140">
    <property type="entry name" value="Metal-dependent hydrolases"/>
    <property type="match status" value="1"/>
</dbReference>
<feature type="binding site" evidence="8">
    <location>
        <position position="213"/>
    </location>
    <ligand>
        <name>Zn(2+)</name>
        <dbReference type="ChEBI" id="CHEBI:29105"/>
    </ligand>
</feature>
<feature type="binding site" evidence="8">
    <location>
        <position position="193"/>
    </location>
    <ligand>
        <name>Zn(2+)</name>
        <dbReference type="ChEBI" id="CHEBI:29105"/>
    </ligand>
</feature>
<dbReference type="SUPFAM" id="SSF51338">
    <property type="entry name" value="Composite domain of metallo-dependent hydrolases"/>
    <property type="match status" value="1"/>
</dbReference>
<dbReference type="NCBIfam" id="TIGR00221">
    <property type="entry name" value="nagA"/>
    <property type="match status" value="1"/>
</dbReference>
<dbReference type="InterPro" id="IPR006680">
    <property type="entry name" value="Amidohydro-rel"/>
</dbReference>
<accession>A0A5J5IPS2</accession>
<keyword evidence="2 8" id="KW-0479">Metal-binding</keyword>
<feature type="binding site" evidence="7">
    <location>
        <begin position="295"/>
        <end position="297"/>
    </location>
    <ligand>
        <name>substrate</name>
    </ligand>
</feature>
<keyword evidence="3 5" id="KW-0378">Hydrolase</keyword>
<protein>
    <submittedName>
        <fullName evidence="10">N-acetylglucosamine-6-phosphate deacetylase</fullName>
        <ecNumber evidence="10">3.5.1.25</ecNumber>
    </submittedName>
</protein>
<dbReference type="GO" id="GO:0008448">
    <property type="term" value="F:N-acetylglucosamine-6-phosphate deacetylase activity"/>
    <property type="evidence" value="ECO:0007669"/>
    <property type="project" value="UniProtKB-EC"/>
</dbReference>
<evidence type="ECO:0000256" key="5">
    <source>
        <dbReference type="PIRNR" id="PIRNR038994"/>
    </source>
</evidence>
<comment type="similarity">
    <text evidence="1 5">Belongs to the metallo-dependent hydrolases superfamily. NagA family.</text>
</comment>
<comment type="caution">
    <text evidence="10">The sequence shown here is derived from an EMBL/GenBank/DDBJ whole genome shotgun (WGS) entry which is preliminary data.</text>
</comment>
<dbReference type="PANTHER" id="PTHR11113">
    <property type="entry name" value="N-ACETYLGLUCOSAMINE-6-PHOSPHATE DEACETYLASE"/>
    <property type="match status" value="1"/>
</dbReference>
<evidence type="ECO:0000256" key="2">
    <source>
        <dbReference type="ARBA" id="ARBA00022723"/>
    </source>
</evidence>
<evidence type="ECO:0000256" key="6">
    <source>
        <dbReference type="PIRSR" id="PIRSR038994-1"/>
    </source>
</evidence>
<dbReference type="PIRSF" id="PIRSF038994">
    <property type="entry name" value="NagA"/>
    <property type="match status" value="1"/>
</dbReference>
<keyword evidence="4 5" id="KW-0119">Carbohydrate metabolism</keyword>
<evidence type="ECO:0000256" key="4">
    <source>
        <dbReference type="ARBA" id="ARBA00023277"/>
    </source>
</evidence>
<dbReference type="Proteomes" id="UP000326903">
    <property type="component" value="Unassembled WGS sequence"/>
</dbReference>
<name>A0A5J5IPS2_9BACT</name>
<evidence type="ECO:0000313" key="10">
    <source>
        <dbReference type="EMBL" id="KAA9042004.1"/>
    </source>
</evidence>
<dbReference type="EC" id="3.5.1.25" evidence="10"/>
<keyword evidence="11" id="KW-1185">Reference proteome</keyword>
<evidence type="ECO:0000256" key="3">
    <source>
        <dbReference type="ARBA" id="ARBA00022801"/>
    </source>
</evidence>
<feature type="binding site" evidence="7">
    <location>
        <begin position="216"/>
        <end position="217"/>
    </location>
    <ligand>
        <name>substrate</name>
    </ligand>
</feature>
<gene>
    <name evidence="10" type="primary">nagA</name>
    <name evidence="10" type="ORF">FW778_08305</name>
</gene>
<sequence>MLTAYSADKLFTGQEWQNNSAVIIEHNLIADVVSLNDLPASIKVIQHAPILAPACIDIQIYGASSKLFSVSPSADTLYTMKAHCNNGGTKYFLPTIATNSTEVFKKGIDAIHEYWKSGGEGVPGLHIEGPWINKIKRGAHIESFIHSPGMNEVKELLEYGKGAVKMITLAPEVCAKEIIDLIKSYGIIISAGHSNASYNEASDFFKDIHLATHLFNAMSPLHHREPGLPAAIMLHPEVMVSIVADGYHVDFTMIRLAKKLMGERLLLITDAVTETNDGPYPHELKGDKYESNGILSGSALTMIKAVKNCVEQCDITLGEALRMASLYPAKVLGIDTQTGNIKKGYKADLVFLNEKFDVLNCV</sequence>
<dbReference type="GO" id="GO:0046872">
    <property type="term" value="F:metal ion binding"/>
    <property type="evidence" value="ECO:0007669"/>
    <property type="project" value="UniProtKB-KW"/>
</dbReference>
<dbReference type="AlphaFoldDB" id="A0A5J5IPS2"/>
<dbReference type="InterPro" id="IPR032466">
    <property type="entry name" value="Metal_Hydrolase"/>
</dbReference>